<dbReference type="InterPro" id="IPR032637">
    <property type="entry name" value="Phage_holin-like"/>
</dbReference>
<keyword evidence="1" id="KW-0472">Membrane</keyword>
<feature type="transmembrane region" description="Helical" evidence="1">
    <location>
        <begin position="20"/>
        <end position="43"/>
    </location>
</feature>
<feature type="transmembrane region" description="Helical" evidence="1">
    <location>
        <begin position="55"/>
        <end position="79"/>
    </location>
</feature>
<reference evidence="3 5" key="3">
    <citation type="submission" date="2019-03" db="EMBL/GenBank/DDBJ databases">
        <authorList>
            <consortium name="Pathogen Informatics"/>
        </authorList>
    </citation>
    <scope>NUCLEOTIDE SEQUENCE [LARGE SCALE GENOMIC DNA]</scope>
    <source>
        <strain evidence="3 5">NCTC12282</strain>
    </source>
</reference>
<sequence length="131" mass="13292">MSEPLTTGGATVLLTGVSLTGLFAGVDAGVVIGAFAGSVLFVVLSNDFTNSVKALLFVVSMIAGILSADFVASMITALTPENVTAALPLGATVSSAIAVRLLMALSNQAGNPTSFFERLIDKIADKFKGPK</sequence>
<dbReference type="RefSeq" id="WP_029095858.1">
    <property type="nucleotide sequence ID" value="NZ_CAADJA010000002.1"/>
</dbReference>
<dbReference type="EMBL" id="CAADJA010000002">
    <property type="protein sequence ID" value="VFS51245.1"/>
    <property type="molecule type" value="Genomic_DNA"/>
</dbReference>
<protein>
    <recommendedName>
        <fullName evidence="6">Phage-related transmembrane protein</fullName>
    </recommendedName>
</protein>
<accession>A0A2C6C3X5</accession>
<keyword evidence="1" id="KW-0812">Transmembrane</keyword>
<dbReference type="Pfam" id="PF16931">
    <property type="entry name" value="Phage_holin_8"/>
    <property type="match status" value="1"/>
</dbReference>
<evidence type="ECO:0000313" key="2">
    <source>
        <dbReference type="EMBL" id="PHI31050.1"/>
    </source>
</evidence>
<organism evidence="2 4">
    <name type="scientific">Budvicia aquatica</name>
    <dbReference type="NCBI Taxonomy" id="82979"/>
    <lineage>
        <taxon>Bacteria</taxon>
        <taxon>Pseudomonadati</taxon>
        <taxon>Pseudomonadota</taxon>
        <taxon>Gammaproteobacteria</taxon>
        <taxon>Enterobacterales</taxon>
        <taxon>Budviciaceae</taxon>
        <taxon>Budvicia</taxon>
    </lineage>
</organism>
<evidence type="ECO:0000313" key="4">
    <source>
        <dbReference type="Proteomes" id="UP000224974"/>
    </source>
</evidence>
<dbReference type="Proteomes" id="UP000373449">
    <property type="component" value="Unassembled WGS sequence"/>
</dbReference>
<dbReference type="STRING" id="1111728.GCA_000427805_03991"/>
<evidence type="ECO:0000256" key="1">
    <source>
        <dbReference type="SAM" id="Phobius"/>
    </source>
</evidence>
<keyword evidence="1" id="KW-1133">Transmembrane helix</keyword>
<dbReference type="EMBL" id="PDDX01000001">
    <property type="protein sequence ID" value="PHI31050.1"/>
    <property type="molecule type" value="Genomic_DNA"/>
</dbReference>
<proteinExistence type="predicted"/>
<evidence type="ECO:0008006" key="6">
    <source>
        <dbReference type="Google" id="ProtNLM"/>
    </source>
</evidence>
<dbReference type="Proteomes" id="UP000224974">
    <property type="component" value="Unassembled WGS sequence"/>
</dbReference>
<reference evidence="4" key="2">
    <citation type="submission" date="2017-09" db="EMBL/GenBank/DDBJ databases">
        <title>FDA dAtabase for Regulatory Grade micrObial Sequences (FDA-ARGOS): Supporting development and validation of Infectious Disease Dx tests.</title>
        <authorList>
            <person name="Minogue T."/>
            <person name="Wolcott M."/>
            <person name="Wasieloski L."/>
            <person name="Aguilar W."/>
            <person name="Moore D."/>
            <person name="Tallon L."/>
            <person name="Sadzewicz L."/>
            <person name="Ott S."/>
            <person name="Zhao X."/>
            <person name="Nagaraj S."/>
            <person name="Vavikolanu K."/>
            <person name="Aluvathingal J."/>
            <person name="Nadendla S."/>
            <person name="Sichtig H."/>
        </authorList>
    </citation>
    <scope>NUCLEOTIDE SEQUENCE [LARGE SCALE GENOMIC DNA]</scope>
    <source>
        <strain evidence="4">FDAARGOS_387</strain>
    </source>
</reference>
<dbReference type="OrthoDB" id="6499824at2"/>
<name>A0A2C6C3X5_9GAMM</name>
<evidence type="ECO:0000313" key="5">
    <source>
        <dbReference type="Proteomes" id="UP000373449"/>
    </source>
</evidence>
<gene>
    <name evidence="2" type="ORF">CRN84_17770</name>
    <name evidence="3" type="ORF">NCTC12282_04919</name>
</gene>
<feature type="transmembrane region" description="Helical" evidence="1">
    <location>
        <begin position="85"/>
        <end position="105"/>
    </location>
</feature>
<reference evidence="2" key="1">
    <citation type="submission" date="2017-09" db="EMBL/GenBank/DDBJ databases">
        <title>FDA dAtabase for Regulatory Grade micrObial Sequences (FDA-ARGOS): Supporting development and validation of Infectious Disease Dx tests.</title>
        <authorList>
            <person name="Minogue T."/>
            <person name="Wolcott M."/>
            <person name="Wasieloski L."/>
            <person name="Aguilar W."/>
            <person name="Moore D."/>
            <person name="Tallon L.J."/>
            <person name="Sadzewicz L."/>
            <person name="Ott S."/>
            <person name="Zhao X."/>
            <person name="Nagaraj S."/>
            <person name="Vavikolanu K."/>
            <person name="Aluvathingal J."/>
            <person name="Nadendla S."/>
            <person name="Sichtig H."/>
        </authorList>
    </citation>
    <scope>NUCLEOTIDE SEQUENCE</scope>
    <source>
        <strain evidence="2">FDAARGOS_387</strain>
    </source>
</reference>
<evidence type="ECO:0000313" key="3">
    <source>
        <dbReference type="EMBL" id="VFS51245.1"/>
    </source>
</evidence>
<keyword evidence="4" id="KW-1185">Reference proteome</keyword>
<dbReference type="AlphaFoldDB" id="A0A2C6C3X5"/>